<proteinExistence type="predicted"/>
<comment type="caution">
    <text evidence="1">The sequence shown here is derived from an EMBL/GenBank/DDBJ whole genome shotgun (WGS) entry which is preliminary data.</text>
</comment>
<accession>A0A0L6UA82</accession>
<evidence type="ECO:0000313" key="2">
    <source>
        <dbReference type="Proteomes" id="UP000037035"/>
    </source>
</evidence>
<dbReference type="VEuPathDB" id="FungiDB:VP01_891g9"/>
<dbReference type="AlphaFoldDB" id="A0A0L6UA82"/>
<name>A0A0L6UA82_9BASI</name>
<dbReference type="Proteomes" id="UP000037035">
    <property type="component" value="Unassembled WGS sequence"/>
</dbReference>
<organism evidence="1 2">
    <name type="scientific">Puccinia sorghi</name>
    <dbReference type="NCBI Taxonomy" id="27349"/>
    <lineage>
        <taxon>Eukaryota</taxon>
        <taxon>Fungi</taxon>
        <taxon>Dikarya</taxon>
        <taxon>Basidiomycota</taxon>
        <taxon>Pucciniomycotina</taxon>
        <taxon>Pucciniomycetes</taxon>
        <taxon>Pucciniales</taxon>
        <taxon>Pucciniaceae</taxon>
        <taxon>Puccinia</taxon>
    </lineage>
</organism>
<evidence type="ECO:0000313" key="1">
    <source>
        <dbReference type="EMBL" id="KNZ44695.1"/>
    </source>
</evidence>
<sequence>MLTIRKHISCTVAITETSQDSRQSQTCKKLVSDYHQAQQILQENIKSS</sequence>
<protein>
    <submittedName>
        <fullName evidence="1">Uncharacterized protein</fullName>
    </submittedName>
</protein>
<reference evidence="1 2" key="1">
    <citation type="submission" date="2015-08" db="EMBL/GenBank/DDBJ databases">
        <title>Next Generation Sequencing and Analysis of the Genome of Puccinia sorghi L Schw, the Causal Agent of Maize Common Rust.</title>
        <authorList>
            <person name="Rochi L."/>
            <person name="Burguener G."/>
            <person name="Darino M."/>
            <person name="Turjanski A."/>
            <person name="Kreff E."/>
            <person name="Dieguez M.J."/>
            <person name="Sacco F."/>
        </authorList>
    </citation>
    <scope>NUCLEOTIDE SEQUENCE [LARGE SCALE GENOMIC DNA]</scope>
    <source>
        <strain evidence="1 2">RO10H11247</strain>
    </source>
</reference>
<keyword evidence="2" id="KW-1185">Reference proteome</keyword>
<gene>
    <name evidence="1" type="ORF">VP01_891g9</name>
</gene>
<dbReference type="EMBL" id="LAVV01014515">
    <property type="protein sequence ID" value="KNZ44695.1"/>
    <property type="molecule type" value="Genomic_DNA"/>
</dbReference>